<feature type="transmembrane region" description="Helical" evidence="1">
    <location>
        <begin position="6"/>
        <end position="28"/>
    </location>
</feature>
<dbReference type="EMBL" id="BAAASR010000010">
    <property type="protein sequence ID" value="GAA2487414.1"/>
    <property type="molecule type" value="Genomic_DNA"/>
</dbReference>
<keyword evidence="1" id="KW-0472">Membrane</keyword>
<sequence length="77" mass="8241">MTGAVITIAIILIIAGGSTLSVIAYFRLQRHRADAVAMASYRKLAEEASAGQEALRQELGAIEDRLKAIETLLRSVG</sequence>
<keyword evidence="1" id="KW-1133">Transmembrane helix</keyword>
<keyword evidence="3" id="KW-1185">Reference proteome</keyword>
<comment type="caution">
    <text evidence="2">The sequence shown here is derived from an EMBL/GenBank/DDBJ whole genome shotgun (WGS) entry which is preliminary data.</text>
</comment>
<reference evidence="3" key="1">
    <citation type="journal article" date="2019" name="Int. J. Syst. Evol. Microbiol.">
        <title>The Global Catalogue of Microorganisms (GCM) 10K type strain sequencing project: providing services to taxonomists for standard genome sequencing and annotation.</title>
        <authorList>
            <consortium name="The Broad Institute Genomics Platform"/>
            <consortium name="The Broad Institute Genome Sequencing Center for Infectious Disease"/>
            <person name="Wu L."/>
            <person name="Ma J."/>
        </authorList>
    </citation>
    <scope>NUCLEOTIDE SEQUENCE [LARGE SCALE GENOMIC DNA]</scope>
    <source>
        <strain evidence="3">JCM 5062</strain>
    </source>
</reference>
<evidence type="ECO:0000313" key="3">
    <source>
        <dbReference type="Proteomes" id="UP001499942"/>
    </source>
</evidence>
<dbReference type="RefSeq" id="WP_344358765.1">
    <property type="nucleotide sequence ID" value="NZ_BAAASR010000010.1"/>
</dbReference>
<accession>A0ABP5YXR7</accession>
<evidence type="ECO:0000256" key="1">
    <source>
        <dbReference type="SAM" id="Phobius"/>
    </source>
</evidence>
<evidence type="ECO:0000313" key="2">
    <source>
        <dbReference type="EMBL" id="GAA2487414.1"/>
    </source>
</evidence>
<name>A0ABP5YXR7_9ACTN</name>
<dbReference type="Proteomes" id="UP001499942">
    <property type="component" value="Unassembled WGS sequence"/>
</dbReference>
<organism evidence="2 3">
    <name type="scientific">Streptomyces gobitricini</name>
    <dbReference type="NCBI Taxonomy" id="68211"/>
    <lineage>
        <taxon>Bacteria</taxon>
        <taxon>Bacillati</taxon>
        <taxon>Actinomycetota</taxon>
        <taxon>Actinomycetes</taxon>
        <taxon>Kitasatosporales</taxon>
        <taxon>Streptomycetaceae</taxon>
        <taxon>Streptomyces</taxon>
    </lineage>
</organism>
<gene>
    <name evidence="2" type="ORF">GCM10010393_18380</name>
</gene>
<evidence type="ECO:0008006" key="4">
    <source>
        <dbReference type="Google" id="ProtNLM"/>
    </source>
</evidence>
<protein>
    <recommendedName>
        <fullName evidence="4">Secreted protein</fullName>
    </recommendedName>
</protein>
<proteinExistence type="predicted"/>
<keyword evidence="1" id="KW-0812">Transmembrane</keyword>